<evidence type="ECO:0000256" key="1">
    <source>
        <dbReference type="ARBA" id="ARBA00011748"/>
    </source>
</evidence>
<dbReference type="GO" id="GO:0005615">
    <property type="term" value="C:extracellular space"/>
    <property type="evidence" value="ECO:0007669"/>
    <property type="project" value="UniProtKB-ARBA"/>
</dbReference>
<feature type="transmembrane region" description="Helical" evidence="5">
    <location>
        <begin position="12"/>
        <end position="31"/>
    </location>
</feature>
<dbReference type="EMBL" id="HBUE01071126">
    <property type="protein sequence ID" value="CAG6472697.1"/>
    <property type="molecule type" value="Transcribed_RNA"/>
</dbReference>
<evidence type="ECO:0000313" key="7">
    <source>
        <dbReference type="EMBL" id="CAG6472697.1"/>
    </source>
</evidence>
<evidence type="ECO:0000256" key="2">
    <source>
        <dbReference type="ARBA" id="ARBA00022729"/>
    </source>
</evidence>
<keyword evidence="3" id="KW-1015">Disulfide bond</keyword>
<evidence type="ECO:0000256" key="4">
    <source>
        <dbReference type="ARBA" id="ARBA00023180"/>
    </source>
</evidence>
<sequence length="493" mass="56156">MKSQPRNDLGLIHPLVLITIIPVLTSGGYGYDSASSCDPNASRKGRSAQLLQSIPCDLSVQAYCNLPGSAYPWHAVRRFVHENQGLMRRMYGDVRHISILQAEIDNNDIDIEDIHRTAERYSRKKAGKKMKHVHSTQFEYAREKNNDVITEPHFRPTQKSSAFKSKLKTSSTTNPTIINANMESTTLNTIRPDFLNISQPTTEIGQEKKDQHKNSNTTTKVEGEKIDIEKLSTIANLETNIELVENVSTTTVKTIDYTIGVTGSSAISVAKEAEEEINAQISIDASTISTTTTDGEEKIQPQEHNIPEISTDKLDDKSNRIEQNKTEVKSPEGLLFQDAAQKDPPTINMRGVNACPVKEEVVAPFWANNTRGEVLALLNLYPFEQYVHWEKCSYEFKQMYCREGCRCEQQYRLHRLLAYDPHNECRGIFSDWFRFPSCCICKCYDLPYDFRVTSRSPRTIARETIQYAEDELQNAIYGHATDDWYRPKDDDHI</sequence>
<comment type="subunit">
    <text evidence="1">Homodimer; disulfide-linked.</text>
</comment>
<dbReference type="PANTHER" id="PTHR23199">
    <property type="entry name" value="NEUROTROPHIN 1-RELATED"/>
    <property type="match status" value="1"/>
</dbReference>
<accession>A0A8D8BC30</accession>
<reference evidence="7" key="1">
    <citation type="submission" date="2021-05" db="EMBL/GenBank/DDBJ databases">
        <authorList>
            <person name="Alioto T."/>
            <person name="Alioto T."/>
            <person name="Gomez Garrido J."/>
        </authorList>
    </citation>
    <scope>NUCLEOTIDE SEQUENCE</scope>
</reference>
<evidence type="ECO:0000259" key="6">
    <source>
        <dbReference type="Pfam" id="PF16077"/>
    </source>
</evidence>
<dbReference type="InterPro" id="IPR029034">
    <property type="entry name" value="Cystine-knot_cytokine"/>
</dbReference>
<dbReference type="Pfam" id="PF16077">
    <property type="entry name" value="Spaetzle"/>
    <property type="match status" value="1"/>
</dbReference>
<dbReference type="InterPro" id="IPR052444">
    <property type="entry name" value="Spz/Toll_ligand-like"/>
</dbReference>
<dbReference type="GO" id="GO:0045087">
    <property type="term" value="P:innate immune response"/>
    <property type="evidence" value="ECO:0007669"/>
    <property type="project" value="TreeGrafter"/>
</dbReference>
<evidence type="ECO:0000256" key="5">
    <source>
        <dbReference type="SAM" id="Phobius"/>
    </source>
</evidence>
<protein>
    <submittedName>
        <fullName evidence="7">(northern house mosquito) hypothetical protein</fullName>
    </submittedName>
</protein>
<dbReference type="FunFam" id="2.10.90.10:FF:000018">
    <property type="entry name" value="Spatzle 4"/>
    <property type="match status" value="1"/>
</dbReference>
<dbReference type="AlphaFoldDB" id="A0A8D8BC30"/>
<keyword evidence="4" id="KW-0325">Glycoprotein</keyword>
<keyword evidence="5" id="KW-1133">Transmembrane helix</keyword>
<dbReference type="Gene3D" id="2.10.90.10">
    <property type="entry name" value="Cystine-knot cytokines"/>
    <property type="match status" value="1"/>
</dbReference>
<evidence type="ECO:0000256" key="3">
    <source>
        <dbReference type="ARBA" id="ARBA00023157"/>
    </source>
</evidence>
<dbReference type="PANTHER" id="PTHR23199:SF5">
    <property type="entry name" value="PROTEIN SPAETZLE 4"/>
    <property type="match status" value="1"/>
</dbReference>
<dbReference type="InterPro" id="IPR032104">
    <property type="entry name" value="Spaetzle"/>
</dbReference>
<dbReference type="GO" id="GO:0008083">
    <property type="term" value="F:growth factor activity"/>
    <property type="evidence" value="ECO:0007669"/>
    <property type="project" value="TreeGrafter"/>
</dbReference>
<dbReference type="EMBL" id="HBUE01071127">
    <property type="protein sequence ID" value="CAG6472698.1"/>
    <property type="molecule type" value="Transcribed_RNA"/>
</dbReference>
<keyword evidence="5" id="KW-0812">Transmembrane</keyword>
<name>A0A8D8BC30_CULPI</name>
<dbReference type="SUPFAM" id="SSF57501">
    <property type="entry name" value="Cystine-knot cytokines"/>
    <property type="match status" value="1"/>
</dbReference>
<keyword evidence="5" id="KW-0472">Membrane</keyword>
<organism evidence="7">
    <name type="scientific">Culex pipiens</name>
    <name type="common">House mosquito</name>
    <dbReference type="NCBI Taxonomy" id="7175"/>
    <lineage>
        <taxon>Eukaryota</taxon>
        <taxon>Metazoa</taxon>
        <taxon>Ecdysozoa</taxon>
        <taxon>Arthropoda</taxon>
        <taxon>Hexapoda</taxon>
        <taxon>Insecta</taxon>
        <taxon>Pterygota</taxon>
        <taxon>Neoptera</taxon>
        <taxon>Endopterygota</taxon>
        <taxon>Diptera</taxon>
        <taxon>Nematocera</taxon>
        <taxon>Culicoidea</taxon>
        <taxon>Culicidae</taxon>
        <taxon>Culicinae</taxon>
        <taxon>Culicini</taxon>
        <taxon>Culex</taxon>
        <taxon>Culex</taxon>
    </lineage>
</organism>
<dbReference type="GO" id="GO:0005121">
    <property type="term" value="F:Toll binding"/>
    <property type="evidence" value="ECO:0007669"/>
    <property type="project" value="TreeGrafter"/>
</dbReference>
<keyword evidence="2" id="KW-0732">Signal</keyword>
<proteinExistence type="predicted"/>
<dbReference type="GO" id="GO:0021556">
    <property type="term" value="P:central nervous system formation"/>
    <property type="evidence" value="ECO:0007669"/>
    <property type="project" value="TreeGrafter"/>
</dbReference>
<feature type="domain" description="Spaetzle" evidence="6">
    <location>
        <begin position="353"/>
        <end position="443"/>
    </location>
</feature>